<dbReference type="Pfam" id="PF00577">
    <property type="entry name" value="Usher"/>
    <property type="match status" value="1"/>
</dbReference>
<dbReference type="InterPro" id="IPR042186">
    <property type="entry name" value="FimD_plug_dom"/>
</dbReference>
<dbReference type="InterPro" id="IPR043142">
    <property type="entry name" value="PapC-like_C_sf"/>
</dbReference>
<evidence type="ECO:0000313" key="2">
    <source>
        <dbReference type="EMBL" id="TPG54866.1"/>
    </source>
</evidence>
<proteinExistence type="predicted"/>
<dbReference type="PANTHER" id="PTHR30451">
    <property type="entry name" value="OUTER MEMBRANE USHER PROTEIN"/>
    <property type="match status" value="1"/>
</dbReference>
<dbReference type="InterPro" id="IPR025949">
    <property type="entry name" value="PapC-like_C"/>
</dbReference>
<dbReference type="AlphaFoldDB" id="A0A502G0R7"/>
<comment type="caution">
    <text evidence="2">The sequence shown here is derived from an EMBL/GenBank/DDBJ whole genome shotgun (WGS) entry which is preliminary data.</text>
</comment>
<name>A0A502G0R7_9SPHN</name>
<evidence type="ECO:0000259" key="1">
    <source>
        <dbReference type="Pfam" id="PF13953"/>
    </source>
</evidence>
<dbReference type="Pfam" id="PF13953">
    <property type="entry name" value="PapC_C"/>
    <property type="match status" value="1"/>
</dbReference>
<dbReference type="PANTHER" id="PTHR30451:SF5">
    <property type="entry name" value="SLR0019 PROTEIN"/>
    <property type="match status" value="1"/>
</dbReference>
<dbReference type="EMBL" id="RCZC01000002">
    <property type="protein sequence ID" value="TPG54866.1"/>
    <property type="molecule type" value="Genomic_DNA"/>
</dbReference>
<dbReference type="GO" id="GO:0015473">
    <property type="term" value="F:fimbrial usher porin activity"/>
    <property type="evidence" value="ECO:0007669"/>
    <property type="project" value="InterPro"/>
</dbReference>
<dbReference type="Proteomes" id="UP000319931">
    <property type="component" value="Unassembled WGS sequence"/>
</dbReference>
<accession>A0A502G0R7</accession>
<dbReference type="InterPro" id="IPR000015">
    <property type="entry name" value="Fimb_usher"/>
</dbReference>
<feature type="domain" description="PapC-like C-terminal" evidence="1">
    <location>
        <begin position="245"/>
        <end position="305"/>
    </location>
</feature>
<organism evidence="2 3">
    <name type="scientific">Sphingomonas glacialis</name>
    <dbReference type="NCBI Taxonomy" id="658225"/>
    <lineage>
        <taxon>Bacteria</taxon>
        <taxon>Pseudomonadati</taxon>
        <taxon>Pseudomonadota</taxon>
        <taxon>Alphaproteobacteria</taxon>
        <taxon>Sphingomonadales</taxon>
        <taxon>Sphingomonadaceae</taxon>
        <taxon>Sphingomonas</taxon>
    </lineage>
</organism>
<sequence>MPFRFGSVGGSFSTRSYRTSRGLEIASLNATIKVSRFATLNLVGSKTWGAVADTALQLLVIVPLGRRTSATAGVRTHGDGQSATATLQRNLPVGTGVGYRLAGEVGEVNRLDGEVALQTGFGTYTVEGSATDQGGGVRVSASGSIGMIDGSVFAARQLTQSFAAVRVGAFPDVGVYADNQLVGHTGRNGLMIVPNLRMFDDNPIRIETDDLPMTAQLATDKQSVRPPRRAGVHVDFAVADNRDAMLTVVLADGSPLPKGLRVVTGGGEKTISAPGGEIYLASLRAKNTVTVQLEKALCSFVVTLPAGGAPQPRLGPFTCVLKPA</sequence>
<dbReference type="Gene3D" id="2.60.40.2610">
    <property type="entry name" value="Outer membrane usher protein FimD, plug domain"/>
    <property type="match status" value="1"/>
</dbReference>
<evidence type="ECO:0000313" key="3">
    <source>
        <dbReference type="Proteomes" id="UP000319931"/>
    </source>
</evidence>
<dbReference type="Gene3D" id="2.60.40.2070">
    <property type="match status" value="1"/>
</dbReference>
<dbReference type="GO" id="GO:0009279">
    <property type="term" value="C:cell outer membrane"/>
    <property type="evidence" value="ECO:0007669"/>
    <property type="project" value="TreeGrafter"/>
</dbReference>
<protein>
    <recommendedName>
        <fullName evidence="1">PapC-like C-terminal domain-containing protein</fullName>
    </recommendedName>
</protein>
<keyword evidence="3" id="KW-1185">Reference proteome</keyword>
<gene>
    <name evidence="2" type="ORF">EAH76_09685</name>
</gene>
<reference evidence="2 3" key="1">
    <citation type="journal article" date="2019" name="Environ. Microbiol.">
        <title>Species interactions and distinct microbial communities in high Arctic permafrost affected cryosols are associated with the CH4 and CO2 gas fluxes.</title>
        <authorList>
            <person name="Altshuler I."/>
            <person name="Hamel J."/>
            <person name="Turney S."/>
            <person name="Magnuson E."/>
            <person name="Levesque R."/>
            <person name="Greer C."/>
            <person name="Whyte L.G."/>
        </authorList>
    </citation>
    <scope>NUCLEOTIDE SEQUENCE [LARGE SCALE GENOMIC DNA]</scope>
    <source>
        <strain evidence="2 3">E6.1</strain>
    </source>
</reference>
<dbReference type="GO" id="GO:0009297">
    <property type="term" value="P:pilus assembly"/>
    <property type="evidence" value="ECO:0007669"/>
    <property type="project" value="InterPro"/>
</dbReference>